<dbReference type="InterPro" id="IPR011991">
    <property type="entry name" value="ArsR-like_HTH"/>
</dbReference>
<dbReference type="InterPro" id="IPR013216">
    <property type="entry name" value="Methyltransf_11"/>
</dbReference>
<dbReference type="EMBL" id="JACIGK010000006">
    <property type="protein sequence ID" value="MBB4265420.1"/>
    <property type="molecule type" value="Genomic_DNA"/>
</dbReference>
<dbReference type="InterPro" id="IPR001845">
    <property type="entry name" value="HTH_ArsR_DNA-bd_dom"/>
</dbReference>
<keyword evidence="3" id="KW-1185">Reference proteome</keyword>
<accession>A0A7W6RBD8</accession>
<sequence length="330" mass="36288">MTMTLDQVLAGLRAAGEETRLRLLALCARGELTVTDLVSILGLSQPRVSRHLKVMCDSGLLERVREGAWVFYRLAHQGEAGTLARAVAALLPGDDPVLVHDRERQQDILRARVEAAQAYFRANAAQWDAVRRLHVDDTAVEQGLLEMLPPEGIADLLDVGTGTGRVLLLYARHIREGLGVDLSREMLGVARANLDAAGARNCRVRQADMYTLPCEDRSRDAVTVHQVLHFAEHPAAVVRECARVLRPGGRLVIVDLAPHDLEDLREQHQHRRLGLRADEVAAWCAQAGLTLDKTRDLPGHPLTVRLWLARKPAASAPDAPVLTRTEEPAA</sequence>
<dbReference type="Proteomes" id="UP000554286">
    <property type="component" value="Unassembled WGS sequence"/>
</dbReference>
<name>A0A7W6RBD8_9PROT</name>
<dbReference type="InterPro" id="IPR050508">
    <property type="entry name" value="Methyltransf_Superfamily"/>
</dbReference>
<dbReference type="CDD" id="cd00090">
    <property type="entry name" value="HTH_ARSR"/>
    <property type="match status" value="1"/>
</dbReference>
<dbReference type="InterPro" id="IPR036388">
    <property type="entry name" value="WH-like_DNA-bd_sf"/>
</dbReference>
<evidence type="ECO:0000259" key="1">
    <source>
        <dbReference type="PROSITE" id="PS50987"/>
    </source>
</evidence>
<comment type="caution">
    <text evidence="2">The sequence shown here is derived from an EMBL/GenBank/DDBJ whole genome shotgun (WGS) entry which is preliminary data.</text>
</comment>
<evidence type="ECO:0000313" key="2">
    <source>
        <dbReference type="EMBL" id="MBB4265420.1"/>
    </source>
</evidence>
<dbReference type="PANTHER" id="PTHR42912">
    <property type="entry name" value="METHYLTRANSFERASE"/>
    <property type="match status" value="1"/>
</dbReference>
<dbReference type="PROSITE" id="PS50987">
    <property type="entry name" value="HTH_ARSR_2"/>
    <property type="match status" value="1"/>
</dbReference>
<dbReference type="RefSeq" id="WP_184043048.1">
    <property type="nucleotide sequence ID" value="NZ_JACIGK010000006.1"/>
</dbReference>
<feature type="domain" description="HTH arsR-type" evidence="1">
    <location>
        <begin position="1"/>
        <end position="94"/>
    </location>
</feature>
<dbReference type="Pfam" id="PF08241">
    <property type="entry name" value="Methyltransf_11"/>
    <property type="match status" value="1"/>
</dbReference>
<dbReference type="InterPro" id="IPR029063">
    <property type="entry name" value="SAM-dependent_MTases_sf"/>
</dbReference>
<dbReference type="SUPFAM" id="SSF53335">
    <property type="entry name" value="S-adenosyl-L-methionine-dependent methyltransferases"/>
    <property type="match status" value="1"/>
</dbReference>
<protein>
    <submittedName>
        <fullName evidence="2">ArsR family transcriptional regulator</fullName>
    </submittedName>
</protein>
<dbReference type="GO" id="GO:0008757">
    <property type="term" value="F:S-adenosylmethionine-dependent methyltransferase activity"/>
    <property type="evidence" value="ECO:0007669"/>
    <property type="project" value="InterPro"/>
</dbReference>
<dbReference type="Pfam" id="PF01022">
    <property type="entry name" value="HTH_5"/>
    <property type="match status" value="1"/>
</dbReference>
<dbReference type="GO" id="GO:0003700">
    <property type="term" value="F:DNA-binding transcription factor activity"/>
    <property type="evidence" value="ECO:0007669"/>
    <property type="project" value="InterPro"/>
</dbReference>
<reference evidence="2 3" key="1">
    <citation type="submission" date="2020-08" db="EMBL/GenBank/DDBJ databases">
        <title>Genome sequencing of Purple Non-Sulfur Bacteria from various extreme environments.</title>
        <authorList>
            <person name="Mayer M."/>
        </authorList>
    </citation>
    <scope>NUCLEOTIDE SEQUENCE [LARGE SCALE GENOMIC DNA]</scope>
    <source>
        <strain evidence="2 3">JA131</strain>
    </source>
</reference>
<proteinExistence type="predicted"/>
<dbReference type="Gene3D" id="3.40.50.150">
    <property type="entry name" value="Vaccinia Virus protein VP39"/>
    <property type="match status" value="1"/>
</dbReference>
<dbReference type="SUPFAM" id="SSF46785">
    <property type="entry name" value="Winged helix' DNA-binding domain"/>
    <property type="match status" value="1"/>
</dbReference>
<dbReference type="NCBIfam" id="NF033788">
    <property type="entry name" value="HTH_metalloreg"/>
    <property type="match status" value="1"/>
</dbReference>
<dbReference type="CDD" id="cd02440">
    <property type="entry name" value="AdoMet_MTases"/>
    <property type="match status" value="1"/>
</dbReference>
<dbReference type="SMART" id="SM00418">
    <property type="entry name" value="HTH_ARSR"/>
    <property type="match status" value="1"/>
</dbReference>
<organism evidence="2 3">
    <name type="scientific">Roseospira visakhapatnamensis</name>
    <dbReference type="NCBI Taxonomy" id="390880"/>
    <lineage>
        <taxon>Bacteria</taxon>
        <taxon>Pseudomonadati</taxon>
        <taxon>Pseudomonadota</taxon>
        <taxon>Alphaproteobacteria</taxon>
        <taxon>Rhodospirillales</taxon>
        <taxon>Rhodospirillaceae</taxon>
        <taxon>Roseospira</taxon>
    </lineage>
</organism>
<dbReference type="PRINTS" id="PR00778">
    <property type="entry name" value="HTHARSR"/>
</dbReference>
<dbReference type="InterPro" id="IPR036390">
    <property type="entry name" value="WH_DNA-bd_sf"/>
</dbReference>
<evidence type="ECO:0000313" key="3">
    <source>
        <dbReference type="Proteomes" id="UP000554286"/>
    </source>
</evidence>
<gene>
    <name evidence="2" type="ORF">GGD89_001039</name>
</gene>
<dbReference type="Gene3D" id="1.10.10.10">
    <property type="entry name" value="Winged helix-like DNA-binding domain superfamily/Winged helix DNA-binding domain"/>
    <property type="match status" value="1"/>
</dbReference>
<dbReference type="AlphaFoldDB" id="A0A7W6RBD8"/>